<comment type="caution">
    <text evidence="3">The sequence shown here is derived from an EMBL/GenBank/DDBJ whole genome shotgun (WGS) entry which is preliminary data.</text>
</comment>
<keyword evidence="4" id="KW-1185">Reference proteome</keyword>
<dbReference type="EMBL" id="CAUYUJ010007225">
    <property type="protein sequence ID" value="CAK0820016.1"/>
    <property type="molecule type" value="Genomic_DNA"/>
</dbReference>
<accession>A0ABN9RLH9</accession>
<sequence length="352" mass="37252">MDPQLAAMLGALGGGGGGGGGGGAPMMSPAMLDGLWDMPMITSIAFHPRPEVAAHMGATSGPLRQGVFEVAGGDKVSYSLYLPEEGEVVKVVVFNFHGNAEVCTDIGMEAGLFHRVGAALLSIDYRGYAWGTGQPSLTKLCNDASNCFEAAGKVLSDAGIDDAKRVVMGRSIGATCAVHLAAMHAADVYGLVIDSGLMSIKELPMVASMAPMFLGPQAPAVFAQLKEPFDTYGKLAAISCPTLVMHGDRDQIVAVEQAVKCHERLACGDKKLRRWESAGHNDVLATNLQDWEAEVVELIPKKPWLSTTPSQRGRSWRPARPRRGPRAAHGPACWGRRERGASTWSCPAGRGC</sequence>
<dbReference type="InterPro" id="IPR022742">
    <property type="entry name" value="Hydrolase_4"/>
</dbReference>
<dbReference type="PANTHER" id="PTHR12277:SF81">
    <property type="entry name" value="PROTEIN ABHD13"/>
    <property type="match status" value="1"/>
</dbReference>
<dbReference type="SUPFAM" id="SSF53474">
    <property type="entry name" value="alpha/beta-Hydrolases"/>
    <property type="match status" value="1"/>
</dbReference>
<organism evidence="3 4">
    <name type="scientific">Prorocentrum cordatum</name>
    <dbReference type="NCBI Taxonomy" id="2364126"/>
    <lineage>
        <taxon>Eukaryota</taxon>
        <taxon>Sar</taxon>
        <taxon>Alveolata</taxon>
        <taxon>Dinophyceae</taxon>
        <taxon>Prorocentrales</taxon>
        <taxon>Prorocentraceae</taxon>
        <taxon>Prorocentrum</taxon>
    </lineage>
</organism>
<feature type="domain" description="Serine aminopeptidase S33" evidence="2">
    <location>
        <begin position="90"/>
        <end position="210"/>
    </location>
</feature>
<dbReference type="InterPro" id="IPR029058">
    <property type="entry name" value="AB_hydrolase_fold"/>
</dbReference>
<feature type="region of interest" description="Disordered" evidence="1">
    <location>
        <begin position="304"/>
        <end position="334"/>
    </location>
</feature>
<evidence type="ECO:0000259" key="2">
    <source>
        <dbReference type="Pfam" id="PF12146"/>
    </source>
</evidence>
<feature type="compositionally biased region" description="Basic residues" evidence="1">
    <location>
        <begin position="314"/>
        <end position="326"/>
    </location>
</feature>
<dbReference type="Proteomes" id="UP001189429">
    <property type="component" value="Unassembled WGS sequence"/>
</dbReference>
<evidence type="ECO:0000313" key="3">
    <source>
        <dbReference type="EMBL" id="CAK0820016.1"/>
    </source>
</evidence>
<protein>
    <recommendedName>
        <fullName evidence="2">Serine aminopeptidase S33 domain-containing protein</fullName>
    </recommendedName>
</protein>
<gene>
    <name evidence="3" type="ORF">PCOR1329_LOCUS21846</name>
</gene>
<name>A0ABN9RLH9_9DINO</name>
<reference evidence="3" key="1">
    <citation type="submission" date="2023-10" db="EMBL/GenBank/DDBJ databases">
        <authorList>
            <person name="Chen Y."/>
            <person name="Shah S."/>
            <person name="Dougan E. K."/>
            <person name="Thang M."/>
            <person name="Chan C."/>
        </authorList>
    </citation>
    <scope>NUCLEOTIDE SEQUENCE [LARGE SCALE GENOMIC DNA]</scope>
</reference>
<dbReference type="Pfam" id="PF12146">
    <property type="entry name" value="Hydrolase_4"/>
    <property type="match status" value="1"/>
</dbReference>
<evidence type="ECO:0000256" key="1">
    <source>
        <dbReference type="SAM" id="MobiDB-lite"/>
    </source>
</evidence>
<dbReference type="PANTHER" id="PTHR12277">
    <property type="entry name" value="ALPHA/BETA HYDROLASE DOMAIN-CONTAINING PROTEIN"/>
    <property type="match status" value="1"/>
</dbReference>
<proteinExistence type="predicted"/>
<dbReference type="Gene3D" id="3.40.50.1820">
    <property type="entry name" value="alpha/beta hydrolase"/>
    <property type="match status" value="1"/>
</dbReference>
<evidence type="ECO:0000313" key="4">
    <source>
        <dbReference type="Proteomes" id="UP001189429"/>
    </source>
</evidence>